<dbReference type="RefSeq" id="WP_091101616.1">
    <property type="nucleotide sequence ID" value="NZ_FNXE01000045.1"/>
</dbReference>
<dbReference type="Proteomes" id="UP000199634">
    <property type="component" value="Unassembled WGS sequence"/>
</dbReference>
<evidence type="ECO:0000256" key="1">
    <source>
        <dbReference type="ARBA" id="ARBA00008857"/>
    </source>
</evidence>
<dbReference type="PROSITE" id="PS51898">
    <property type="entry name" value="TYR_RECOMBINASE"/>
    <property type="match status" value="1"/>
</dbReference>
<protein>
    <submittedName>
        <fullName evidence="6">Site-specific recombinase XerD</fullName>
    </submittedName>
</protein>
<accession>A0A1H6M8E4</accession>
<name>A0A1H6M8E4_9FLAO</name>
<dbReference type="InterPro" id="IPR050090">
    <property type="entry name" value="Tyrosine_recombinase_XerCD"/>
</dbReference>
<keyword evidence="7" id="KW-1185">Reference proteome</keyword>
<proteinExistence type="inferred from homology"/>
<keyword evidence="2" id="KW-0229">DNA integration</keyword>
<dbReference type="InterPro" id="IPR002104">
    <property type="entry name" value="Integrase_catalytic"/>
</dbReference>
<feature type="domain" description="Tyr recombinase" evidence="5">
    <location>
        <begin position="102"/>
        <end position="274"/>
    </location>
</feature>
<dbReference type="PANTHER" id="PTHR30349">
    <property type="entry name" value="PHAGE INTEGRASE-RELATED"/>
    <property type="match status" value="1"/>
</dbReference>
<evidence type="ECO:0000259" key="5">
    <source>
        <dbReference type="PROSITE" id="PS51898"/>
    </source>
</evidence>
<dbReference type="OrthoDB" id="9801717at2"/>
<dbReference type="GO" id="GO:0006310">
    <property type="term" value="P:DNA recombination"/>
    <property type="evidence" value="ECO:0007669"/>
    <property type="project" value="UniProtKB-KW"/>
</dbReference>
<evidence type="ECO:0000313" key="7">
    <source>
        <dbReference type="Proteomes" id="UP000199634"/>
    </source>
</evidence>
<dbReference type="EMBL" id="FNXE01000045">
    <property type="protein sequence ID" value="SEH97674.1"/>
    <property type="molecule type" value="Genomic_DNA"/>
</dbReference>
<keyword evidence="3" id="KW-0238">DNA-binding</keyword>
<dbReference type="Gene3D" id="1.10.150.130">
    <property type="match status" value="1"/>
</dbReference>
<evidence type="ECO:0000256" key="2">
    <source>
        <dbReference type="ARBA" id="ARBA00022908"/>
    </source>
</evidence>
<dbReference type="InterPro" id="IPR011010">
    <property type="entry name" value="DNA_brk_join_enz"/>
</dbReference>
<dbReference type="Pfam" id="PF00589">
    <property type="entry name" value="Phage_integrase"/>
    <property type="match status" value="1"/>
</dbReference>
<organism evidence="6 7">
    <name type="scientific">Paenimyroides marinum</name>
    <dbReference type="NCBI Taxonomy" id="1159016"/>
    <lineage>
        <taxon>Bacteria</taxon>
        <taxon>Pseudomonadati</taxon>
        <taxon>Bacteroidota</taxon>
        <taxon>Flavobacteriia</taxon>
        <taxon>Flavobacteriales</taxon>
        <taxon>Flavobacteriaceae</taxon>
        <taxon>Paenimyroides</taxon>
    </lineage>
</organism>
<keyword evidence="4" id="KW-0233">DNA recombination</keyword>
<evidence type="ECO:0000256" key="4">
    <source>
        <dbReference type="ARBA" id="ARBA00023172"/>
    </source>
</evidence>
<dbReference type="InterPro" id="IPR013762">
    <property type="entry name" value="Integrase-like_cat_sf"/>
</dbReference>
<dbReference type="PANTHER" id="PTHR30349:SF64">
    <property type="entry name" value="PROPHAGE INTEGRASE INTD-RELATED"/>
    <property type="match status" value="1"/>
</dbReference>
<dbReference type="GO" id="GO:0015074">
    <property type="term" value="P:DNA integration"/>
    <property type="evidence" value="ECO:0007669"/>
    <property type="project" value="UniProtKB-KW"/>
</dbReference>
<dbReference type="InterPro" id="IPR010998">
    <property type="entry name" value="Integrase_recombinase_N"/>
</dbReference>
<evidence type="ECO:0000256" key="3">
    <source>
        <dbReference type="ARBA" id="ARBA00023125"/>
    </source>
</evidence>
<dbReference type="InterPro" id="IPR004107">
    <property type="entry name" value="Integrase_SAM-like_N"/>
</dbReference>
<dbReference type="SUPFAM" id="SSF56349">
    <property type="entry name" value="DNA breaking-rejoining enzymes"/>
    <property type="match status" value="1"/>
</dbReference>
<dbReference type="Gene3D" id="1.10.443.10">
    <property type="entry name" value="Intergrase catalytic core"/>
    <property type="match status" value="1"/>
</dbReference>
<gene>
    <name evidence="6" type="ORF">SAMN02927937_02493</name>
</gene>
<comment type="similarity">
    <text evidence="1">Belongs to the 'phage' integrase family.</text>
</comment>
<reference evidence="6 7" key="1">
    <citation type="submission" date="2016-10" db="EMBL/GenBank/DDBJ databases">
        <authorList>
            <person name="de Groot N.N."/>
        </authorList>
    </citation>
    <scope>NUCLEOTIDE SEQUENCE [LARGE SCALE GENOMIC DNA]</scope>
    <source>
        <strain evidence="6 7">CGMCC 1.10825</strain>
    </source>
</reference>
<sequence length="279" mass="32260">MDSETILKTLHDRLQVQRYANNTIKSYCGYAQIFLEYMNKYRTLNEIPIAEIEGFINEKVFQENISASYQRSLVGAIKKIYELVNNQTIELNYLYPKRKSTQLPTFFSQEEVRKILNATENLKHKAILTTIYSCGLRLSELINLKLTDVKSDSNLLLIQQSKGNKDRLVALPDKLLSLLREYYIEYKPKIFLFEGTNDEQYSERSVQLVLKKSMKKANIATKGSVHTLRHSYATHLIKSGIDIRVVQELLGHSDIRATMIYTHITDVDKKSTPSPLDFL</sequence>
<dbReference type="Pfam" id="PF13495">
    <property type="entry name" value="Phage_int_SAM_4"/>
    <property type="match status" value="1"/>
</dbReference>
<dbReference type="AlphaFoldDB" id="A0A1H6M8E4"/>
<evidence type="ECO:0000313" key="6">
    <source>
        <dbReference type="EMBL" id="SEH97674.1"/>
    </source>
</evidence>
<dbReference type="GO" id="GO:0003677">
    <property type="term" value="F:DNA binding"/>
    <property type="evidence" value="ECO:0007669"/>
    <property type="project" value="UniProtKB-KW"/>
</dbReference>